<evidence type="ECO:0000313" key="1">
    <source>
        <dbReference type="EMBL" id="QJA89651.1"/>
    </source>
</evidence>
<dbReference type="AlphaFoldDB" id="A0A6M3L8C7"/>
<organism evidence="1">
    <name type="scientific">viral metagenome</name>
    <dbReference type="NCBI Taxonomy" id="1070528"/>
    <lineage>
        <taxon>unclassified sequences</taxon>
        <taxon>metagenomes</taxon>
        <taxon>organismal metagenomes</taxon>
    </lineage>
</organism>
<gene>
    <name evidence="1" type="ORF">MM415B02520_0006</name>
</gene>
<reference evidence="1" key="1">
    <citation type="submission" date="2020-03" db="EMBL/GenBank/DDBJ databases">
        <title>The deep terrestrial virosphere.</title>
        <authorList>
            <person name="Holmfeldt K."/>
            <person name="Nilsson E."/>
            <person name="Simone D."/>
            <person name="Lopez-Fernandez M."/>
            <person name="Wu X."/>
            <person name="de Brujin I."/>
            <person name="Lundin D."/>
            <person name="Andersson A."/>
            <person name="Bertilsson S."/>
            <person name="Dopson M."/>
        </authorList>
    </citation>
    <scope>NUCLEOTIDE SEQUENCE</scope>
    <source>
        <strain evidence="1">MM415B02520</strain>
    </source>
</reference>
<evidence type="ECO:0008006" key="2">
    <source>
        <dbReference type="Google" id="ProtNLM"/>
    </source>
</evidence>
<sequence>MISAVNTGFYNLLKLWPESSARNTVYAVGDVIKPTTYASHSYKCTTAGTSHAATEPTWTTTNGNTTVDGTATFTCYDSKTYQVKSPQGSTVPYCTFGLLTESPIGTFADFEAIENLTFWVNIFSDKSTADLAEIADEVMDSLDDKTITATGYTSMKVVREFISSPIWDSETNIYQINLRYRIWLDKS</sequence>
<proteinExistence type="predicted"/>
<dbReference type="Gene3D" id="3.30.2000.30">
    <property type="match status" value="1"/>
</dbReference>
<dbReference type="EMBL" id="MT142859">
    <property type="protein sequence ID" value="QJA89651.1"/>
    <property type="molecule type" value="Genomic_DNA"/>
</dbReference>
<name>A0A6M3L8C7_9ZZZZ</name>
<protein>
    <recommendedName>
        <fullName evidence="2">Tail protein</fullName>
    </recommendedName>
</protein>
<dbReference type="Gene3D" id="2.10.10.20">
    <property type="entry name" value="Carbohydrate-binding module superfamily 5/12"/>
    <property type="match status" value="1"/>
</dbReference>
<dbReference type="InterPro" id="IPR021508">
    <property type="entry name" value="Gp17-like"/>
</dbReference>
<accession>A0A6M3L8C7</accession>
<dbReference type="InterPro" id="IPR053745">
    <property type="entry name" value="Viral_Tail_Comp_sf"/>
</dbReference>
<dbReference type="Pfam" id="PF11367">
    <property type="entry name" value="Tail_completion_gp17"/>
    <property type="match status" value="1"/>
</dbReference>